<name>A0ABR1NFV9_9PEZI</name>
<accession>A0ABR1NFV9</accession>
<reference evidence="9 10" key="1">
    <citation type="submission" date="2024-04" db="EMBL/GenBank/DDBJ databases">
        <title>Phyllosticta paracitricarpa is synonymous to the EU quarantine fungus P. citricarpa based on phylogenomic analyses.</title>
        <authorList>
            <consortium name="Lawrence Berkeley National Laboratory"/>
            <person name="Van ingen-buijs V.A."/>
            <person name="Van westerhoven A.C."/>
            <person name="Haridas S."/>
            <person name="Skiadas P."/>
            <person name="Martin F."/>
            <person name="Groenewald J.Z."/>
            <person name="Crous P.W."/>
            <person name="Seidl M.F."/>
        </authorList>
    </citation>
    <scope>NUCLEOTIDE SEQUENCE [LARGE SCALE GENOMIC DNA]</scope>
    <source>
        <strain evidence="9 10">CBS 141358</strain>
    </source>
</reference>
<dbReference type="SUPFAM" id="SSF53474">
    <property type="entry name" value="alpha/beta-Hydrolases"/>
    <property type="match status" value="1"/>
</dbReference>
<dbReference type="PANTHER" id="PTHR11802:SF131">
    <property type="entry name" value="CARBOXYPEPTIDASE"/>
    <property type="match status" value="1"/>
</dbReference>
<dbReference type="GO" id="GO:0016787">
    <property type="term" value="F:hydrolase activity"/>
    <property type="evidence" value="ECO:0007669"/>
    <property type="project" value="UniProtKB-KW"/>
</dbReference>
<dbReference type="PRINTS" id="PR00724">
    <property type="entry name" value="CRBOXYPTASEC"/>
</dbReference>
<evidence type="ECO:0000256" key="4">
    <source>
        <dbReference type="ARBA" id="ARBA00022801"/>
    </source>
</evidence>
<dbReference type="PROSITE" id="PS00131">
    <property type="entry name" value="CARBOXYPEPT_SER_SER"/>
    <property type="match status" value="1"/>
</dbReference>
<gene>
    <name evidence="9" type="ORF">JOL62DRAFT_496028</name>
</gene>
<keyword evidence="8" id="KW-0732">Signal</keyword>
<proteinExistence type="inferred from homology"/>
<evidence type="ECO:0000313" key="10">
    <source>
        <dbReference type="Proteomes" id="UP001367316"/>
    </source>
</evidence>
<dbReference type="EMBL" id="JBBPBF010000005">
    <property type="protein sequence ID" value="KAK7614070.1"/>
    <property type="molecule type" value="Genomic_DNA"/>
</dbReference>
<dbReference type="InterPro" id="IPR001563">
    <property type="entry name" value="Peptidase_S10"/>
</dbReference>
<dbReference type="InterPro" id="IPR029058">
    <property type="entry name" value="AB_hydrolase_fold"/>
</dbReference>
<evidence type="ECO:0000256" key="8">
    <source>
        <dbReference type="SAM" id="SignalP"/>
    </source>
</evidence>
<evidence type="ECO:0000256" key="3">
    <source>
        <dbReference type="ARBA" id="ARBA00022670"/>
    </source>
</evidence>
<evidence type="ECO:0000256" key="1">
    <source>
        <dbReference type="ARBA" id="ARBA00009431"/>
    </source>
</evidence>
<keyword evidence="5" id="KW-0325">Glycoprotein</keyword>
<sequence length="587" mass="64164">MRCLALLLFAGFVSSLTPPQPLVARQIPASPNNVKSIISPSGVTIRYKEPGNEGICETTPDVRSYSGYIDLSPTSHSFFWFFESRRDPANDQITLWLNGGPGSDALIGLFSGKSTQKQSAELNLMASELGPCNVTKDNRTLLNPYSWNEVSNLLFISQPVGVGFSYAEQAPGSLQNETGEFLNASRAPVEGTYPVTGPDLVDTSDLAAASTWHVLQGFYSALPQLASNVKSKEFNLWTESYGGHYGPSFFQYFYEHNRKIASGQENGIQLNLNTLGIGNGVIDELIQTPHYPEFAVNNTYGIKGINDTEYGFAKFALNRKGGCLDQIRDCRRTNLTSPTERAICAQAANMCRDNVEGVYESLSDRGIYDVRENRNNTVPPEYWKKYLNRAEVQDALGVAANYSSGSTEIYYAFQASGDFVYPSFIKDLEMLLDNGVRVALYYGDADYICNWFGGEAVSLAINYTHAPQFRAAGYTPFIVNGTDFGAVRQYGNFSFLRIYNAGHLVPYYQPLASLEMFRRSIEGLDVATGIRMAGSDFGTKGAPNSTRTEPFVPLPKETGKDGGPPGNWRRGGGGGGGAAAAGDRGDY</sequence>
<feature type="region of interest" description="Disordered" evidence="7">
    <location>
        <begin position="537"/>
        <end position="587"/>
    </location>
</feature>
<evidence type="ECO:0000256" key="5">
    <source>
        <dbReference type="ARBA" id="ARBA00023180"/>
    </source>
</evidence>
<organism evidence="9 10">
    <name type="scientific">Phyllosticta paracitricarpa</name>
    <dbReference type="NCBI Taxonomy" id="2016321"/>
    <lineage>
        <taxon>Eukaryota</taxon>
        <taxon>Fungi</taxon>
        <taxon>Dikarya</taxon>
        <taxon>Ascomycota</taxon>
        <taxon>Pezizomycotina</taxon>
        <taxon>Dothideomycetes</taxon>
        <taxon>Dothideomycetes incertae sedis</taxon>
        <taxon>Botryosphaeriales</taxon>
        <taxon>Phyllostictaceae</taxon>
        <taxon>Phyllosticta</taxon>
    </lineage>
</organism>
<protein>
    <recommendedName>
        <fullName evidence="6">Carboxypeptidase</fullName>
        <ecNumber evidence="6">3.4.16.-</ecNumber>
    </recommendedName>
</protein>
<evidence type="ECO:0000313" key="9">
    <source>
        <dbReference type="EMBL" id="KAK7614070.1"/>
    </source>
</evidence>
<keyword evidence="3 6" id="KW-0645">Protease</keyword>
<evidence type="ECO:0000256" key="6">
    <source>
        <dbReference type="RuleBase" id="RU361156"/>
    </source>
</evidence>
<feature type="signal peptide" evidence="8">
    <location>
        <begin position="1"/>
        <end position="15"/>
    </location>
</feature>
<dbReference type="InterPro" id="IPR018202">
    <property type="entry name" value="Ser_caboxypep_ser_AS"/>
</dbReference>
<dbReference type="EC" id="3.4.16.-" evidence="6"/>
<dbReference type="Gene3D" id="3.40.50.1820">
    <property type="entry name" value="alpha/beta hydrolase"/>
    <property type="match status" value="1"/>
</dbReference>
<dbReference type="PANTHER" id="PTHR11802">
    <property type="entry name" value="SERINE PROTEASE FAMILY S10 SERINE CARBOXYPEPTIDASE"/>
    <property type="match status" value="1"/>
</dbReference>
<keyword evidence="4 6" id="KW-0378">Hydrolase</keyword>
<dbReference type="InterPro" id="IPR033124">
    <property type="entry name" value="Ser_caboxypep_his_AS"/>
</dbReference>
<feature type="compositionally biased region" description="Gly residues" evidence="7">
    <location>
        <begin position="561"/>
        <end position="579"/>
    </location>
</feature>
<keyword evidence="2 6" id="KW-0121">Carboxypeptidase</keyword>
<dbReference type="PROSITE" id="PS00560">
    <property type="entry name" value="CARBOXYPEPT_SER_HIS"/>
    <property type="match status" value="1"/>
</dbReference>
<keyword evidence="10" id="KW-1185">Reference proteome</keyword>
<comment type="caution">
    <text evidence="9">The sequence shown here is derived from an EMBL/GenBank/DDBJ whole genome shotgun (WGS) entry which is preliminary data.</text>
</comment>
<dbReference type="Proteomes" id="UP001367316">
    <property type="component" value="Unassembled WGS sequence"/>
</dbReference>
<comment type="similarity">
    <text evidence="1 6">Belongs to the peptidase S10 family.</text>
</comment>
<feature type="chain" id="PRO_5045397841" description="Carboxypeptidase" evidence="8">
    <location>
        <begin position="16"/>
        <end position="587"/>
    </location>
</feature>
<evidence type="ECO:0000256" key="7">
    <source>
        <dbReference type="SAM" id="MobiDB-lite"/>
    </source>
</evidence>
<evidence type="ECO:0000256" key="2">
    <source>
        <dbReference type="ARBA" id="ARBA00022645"/>
    </source>
</evidence>
<dbReference type="Pfam" id="PF00450">
    <property type="entry name" value="Peptidase_S10"/>
    <property type="match status" value="1"/>
</dbReference>